<feature type="region of interest" description="Disordered" evidence="1">
    <location>
        <begin position="1"/>
        <end position="87"/>
    </location>
</feature>
<dbReference type="Proteomes" id="UP000243499">
    <property type="component" value="Chromosome 6"/>
</dbReference>
<accession>A0A2T8IHF5</accession>
<feature type="compositionally biased region" description="Low complexity" evidence="1">
    <location>
        <begin position="54"/>
        <end position="68"/>
    </location>
</feature>
<sequence length="154" mass="16426">MGMMGRKGRSSRAEQGRSLHACGRELSNGVASSGGPSISRRTATERIVQGVHGGAAARPPACARARAGNGKTTPRHARRGKARPARARRVRLWSTLTGKALVSLPPRLPWLGRRHRPAGRVGAGGSGRLASLVPPRPRCFPRPRTCRASPHTRT</sequence>
<feature type="compositionally biased region" description="Basic residues" evidence="1">
    <location>
        <begin position="73"/>
        <end position="87"/>
    </location>
</feature>
<feature type="compositionally biased region" description="Basic residues" evidence="1">
    <location>
        <begin position="1"/>
        <end position="10"/>
    </location>
</feature>
<dbReference type="Gramene" id="PVH37087">
    <property type="protein sequence ID" value="PVH37087"/>
    <property type="gene ID" value="PAHAL_6G240900"/>
</dbReference>
<name>A0A2T8IHF5_9POAL</name>
<feature type="compositionally biased region" description="Basic residues" evidence="1">
    <location>
        <begin position="139"/>
        <end position="154"/>
    </location>
</feature>
<proteinExistence type="predicted"/>
<evidence type="ECO:0000256" key="1">
    <source>
        <dbReference type="SAM" id="MobiDB-lite"/>
    </source>
</evidence>
<evidence type="ECO:0000313" key="2">
    <source>
        <dbReference type="EMBL" id="PVH37087.1"/>
    </source>
</evidence>
<feature type="compositionally biased region" description="Polar residues" evidence="1">
    <location>
        <begin position="29"/>
        <end position="41"/>
    </location>
</feature>
<organism evidence="2">
    <name type="scientific">Panicum hallii</name>
    <dbReference type="NCBI Taxonomy" id="206008"/>
    <lineage>
        <taxon>Eukaryota</taxon>
        <taxon>Viridiplantae</taxon>
        <taxon>Streptophyta</taxon>
        <taxon>Embryophyta</taxon>
        <taxon>Tracheophyta</taxon>
        <taxon>Spermatophyta</taxon>
        <taxon>Magnoliopsida</taxon>
        <taxon>Liliopsida</taxon>
        <taxon>Poales</taxon>
        <taxon>Poaceae</taxon>
        <taxon>PACMAD clade</taxon>
        <taxon>Panicoideae</taxon>
        <taxon>Panicodae</taxon>
        <taxon>Paniceae</taxon>
        <taxon>Panicinae</taxon>
        <taxon>Panicum</taxon>
        <taxon>Panicum sect. Panicum</taxon>
    </lineage>
</organism>
<reference evidence="2" key="1">
    <citation type="submission" date="2018-04" db="EMBL/GenBank/DDBJ databases">
        <title>WGS assembly of Panicum hallii.</title>
        <authorList>
            <person name="Lovell J."/>
            <person name="Jenkins J."/>
            <person name="Lowry D."/>
            <person name="Mamidi S."/>
            <person name="Sreedasyam A."/>
            <person name="Weng X."/>
            <person name="Barry K."/>
            <person name="Bonette J."/>
            <person name="Campitelli B."/>
            <person name="Daum C."/>
            <person name="Gordon S."/>
            <person name="Gould B."/>
            <person name="Lipzen A."/>
            <person name="Macqueen A."/>
            <person name="Palacio-Mejia J."/>
            <person name="Plott C."/>
            <person name="Shakirov E."/>
            <person name="Shu S."/>
            <person name="Yoshinaga Y."/>
            <person name="Zane M."/>
            <person name="Rokhsar D."/>
            <person name="Grimwood J."/>
            <person name="Schmutz J."/>
            <person name="Juenger T."/>
        </authorList>
    </citation>
    <scope>NUCLEOTIDE SEQUENCE [LARGE SCALE GENOMIC DNA]</scope>
    <source>
        <strain evidence="2">FIL2</strain>
    </source>
</reference>
<feature type="region of interest" description="Disordered" evidence="1">
    <location>
        <begin position="119"/>
        <end position="154"/>
    </location>
</feature>
<gene>
    <name evidence="2" type="ORF">PAHAL_6G240900</name>
</gene>
<protein>
    <submittedName>
        <fullName evidence="2">Uncharacterized protein</fullName>
    </submittedName>
</protein>
<dbReference type="EMBL" id="CM008051">
    <property type="protein sequence ID" value="PVH37087.1"/>
    <property type="molecule type" value="Genomic_DNA"/>
</dbReference>
<dbReference type="AlphaFoldDB" id="A0A2T8IHF5"/>